<dbReference type="InterPro" id="IPR015449">
    <property type="entry name" value="K_chnl_Ca-activ_SK"/>
</dbReference>
<dbReference type="SMART" id="SM01053">
    <property type="entry name" value="CaMBD"/>
    <property type="match status" value="1"/>
</dbReference>
<dbReference type="PRINTS" id="PR01451">
    <property type="entry name" value="SKCHANNEL"/>
</dbReference>
<keyword evidence="3" id="KW-0813">Transport</keyword>
<feature type="domain" description="Calmodulin-binding" evidence="12">
    <location>
        <begin position="338"/>
        <end position="414"/>
    </location>
</feature>
<dbReference type="SUPFAM" id="SSF81327">
    <property type="entry name" value="Small-conductance potassium channel"/>
    <property type="match status" value="1"/>
</dbReference>
<dbReference type="Pfam" id="PF03530">
    <property type="entry name" value="SK_channel"/>
    <property type="match status" value="1"/>
</dbReference>
<keyword evidence="6 11" id="KW-1133">Transmembrane helix</keyword>
<evidence type="ECO:0000256" key="11">
    <source>
        <dbReference type="SAM" id="Phobius"/>
    </source>
</evidence>
<dbReference type="Pfam" id="PF07885">
    <property type="entry name" value="Ion_trans_2"/>
    <property type="match status" value="1"/>
</dbReference>
<dbReference type="AlphaFoldDB" id="E4X3T0"/>
<organism evidence="13">
    <name type="scientific">Oikopleura dioica</name>
    <name type="common">Tunicate</name>
    <dbReference type="NCBI Taxonomy" id="34765"/>
    <lineage>
        <taxon>Eukaryota</taxon>
        <taxon>Metazoa</taxon>
        <taxon>Chordata</taxon>
        <taxon>Tunicata</taxon>
        <taxon>Appendicularia</taxon>
        <taxon>Copelata</taxon>
        <taxon>Oikopleuridae</taxon>
        <taxon>Oikopleura</taxon>
    </lineage>
</organism>
<dbReference type="EMBL" id="FN653024">
    <property type="protein sequence ID" value="CBY23718.1"/>
    <property type="molecule type" value="Genomic_DNA"/>
</dbReference>
<evidence type="ECO:0000256" key="4">
    <source>
        <dbReference type="ARBA" id="ARBA00022692"/>
    </source>
</evidence>
<dbReference type="InterPro" id="IPR036122">
    <property type="entry name" value="CaM-bd_dom_sf"/>
</dbReference>
<dbReference type="InterPro" id="IPR013099">
    <property type="entry name" value="K_chnl_dom"/>
</dbReference>
<sequence length="452" mass="51716">MGNGSAVLQESGESENLPLRPPSEVVVGHARKTKNDNQKPSFSLSSKKNTNIGYRLGYRRTLFERRKRLSDYALIFGMFGIVIMVIETELSSDAVYNKSNTPSFVLKCLISLSTIILLGLIIAYHAREIQLFMIDNGADDWRIAMSWERICYISLELFICAIHPIPEIIHHFNTTRAADIDILLSIPMFLRLYLIARVMLLHSRLFTDASSRSIGALNKINFNTRFVMKTLMTICPGTVLLVFSISLWIIAAWTIRACERYHDSHESISNFLSAMWLISITFLSIGYGDMVPNTYCGKGVCLMTGIMGAACTALVVAVVARKLELTKAEKHVHNFMMDTQLTKRVKNAAANVLRETWLIYKNTKLSDRVDTTRVRKHQRKFLQAIYQLRTYKMEQRKLNDQANTLVDFAKMQLRVSDLLTDLHERTDIVEERIERMESKVFNAFLLSLLILR</sequence>
<keyword evidence="9" id="KW-0407">Ion channel</keyword>
<reference evidence="13" key="1">
    <citation type="journal article" date="2010" name="Science">
        <title>Plasticity of animal genome architecture unmasked by rapid evolution of a pelagic tunicate.</title>
        <authorList>
            <person name="Denoeud F."/>
            <person name="Henriet S."/>
            <person name="Mungpakdee S."/>
            <person name="Aury J.M."/>
            <person name="Da Silva C."/>
            <person name="Brinkmann H."/>
            <person name="Mikhaleva J."/>
            <person name="Olsen L.C."/>
            <person name="Jubin C."/>
            <person name="Canestro C."/>
            <person name="Bouquet J.M."/>
            <person name="Danks G."/>
            <person name="Poulain J."/>
            <person name="Campsteijn C."/>
            <person name="Adamski M."/>
            <person name="Cross I."/>
            <person name="Yadetie F."/>
            <person name="Muffato M."/>
            <person name="Louis A."/>
            <person name="Butcher S."/>
            <person name="Tsagkogeorga G."/>
            <person name="Konrad A."/>
            <person name="Singh S."/>
            <person name="Jensen M.F."/>
            <person name="Cong E.H."/>
            <person name="Eikeseth-Otteraa H."/>
            <person name="Noel B."/>
            <person name="Anthouard V."/>
            <person name="Porcel B.M."/>
            <person name="Kachouri-Lafond R."/>
            <person name="Nishino A."/>
            <person name="Ugolini M."/>
            <person name="Chourrout P."/>
            <person name="Nishida H."/>
            <person name="Aasland R."/>
            <person name="Huzurbazar S."/>
            <person name="Westhof E."/>
            <person name="Delsuc F."/>
            <person name="Lehrach H."/>
            <person name="Reinhardt R."/>
            <person name="Weissenbach J."/>
            <person name="Roy S.W."/>
            <person name="Artiguenave F."/>
            <person name="Postlethwait J.H."/>
            <person name="Manak J.R."/>
            <person name="Thompson E.M."/>
            <person name="Jaillon O."/>
            <person name="Du Pasquier L."/>
            <person name="Boudinot P."/>
            <person name="Liberles D.A."/>
            <person name="Volff J.N."/>
            <person name="Philippe H."/>
            <person name="Lenhard B."/>
            <person name="Roest Crollius H."/>
            <person name="Wincker P."/>
            <person name="Chourrout D."/>
        </authorList>
    </citation>
    <scope>NUCLEOTIDE SEQUENCE [LARGE SCALE GENOMIC DNA]</scope>
</reference>
<feature type="transmembrane region" description="Helical" evidence="11">
    <location>
        <begin position="182"/>
        <end position="200"/>
    </location>
</feature>
<evidence type="ECO:0000256" key="3">
    <source>
        <dbReference type="ARBA" id="ARBA00022448"/>
    </source>
</evidence>
<evidence type="ECO:0000256" key="1">
    <source>
        <dbReference type="ARBA" id="ARBA00004141"/>
    </source>
</evidence>
<dbReference type="GO" id="GO:0030018">
    <property type="term" value="C:Z disc"/>
    <property type="evidence" value="ECO:0007669"/>
    <property type="project" value="UniProtKB-SubCell"/>
</dbReference>
<feature type="transmembrane region" description="Helical" evidence="11">
    <location>
        <begin position="267"/>
        <end position="287"/>
    </location>
</feature>
<protein>
    <recommendedName>
        <fullName evidence="12">Calmodulin-binding domain-containing protein</fullName>
    </recommendedName>
</protein>
<evidence type="ECO:0000256" key="5">
    <source>
        <dbReference type="ARBA" id="ARBA00022860"/>
    </source>
</evidence>
<name>E4X3T0_OIKDI</name>
<dbReference type="FunFam" id="1.10.287.70:FF:000027">
    <property type="entry name" value="Small conductance calcium-activated potassium channel, isoform O"/>
    <property type="match status" value="1"/>
</dbReference>
<dbReference type="InterPro" id="IPR004178">
    <property type="entry name" value="CaM-bd_dom"/>
</dbReference>
<keyword evidence="4 11" id="KW-0812">Transmembrane</keyword>
<evidence type="ECO:0000256" key="8">
    <source>
        <dbReference type="ARBA" id="ARBA00023136"/>
    </source>
</evidence>
<comment type="subcellular location">
    <subcellularLocation>
        <location evidence="2">Cytoplasm</location>
        <location evidence="2">Myofibril</location>
        <location evidence="2">Sarcomere</location>
        <location evidence="2">Z line</location>
    </subcellularLocation>
    <subcellularLocation>
        <location evidence="1">Membrane</location>
        <topology evidence="1">Multi-pass membrane protein</topology>
    </subcellularLocation>
</comment>
<dbReference type="Pfam" id="PF02888">
    <property type="entry name" value="CaMBD"/>
    <property type="match status" value="1"/>
</dbReference>
<dbReference type="SUPFAM" id="SSF81324">
    <property type="entry name" value="Voltage-gated potassium channels"/>
    <property type="match status" value="1"/>
</dbReference>
<evidence type="ECO:0000259" key="12">
    <source>
        <dbReference type="SMART" id="SM01053"/>
    </source>
</evidence>
<dbReference type="InParanoid" id="E4X3T0"/>
<dbReference type="PRINTS" id="PR00169">
    <property type="entry name" value="KCHANNEL"/>
</dbReference>
<gene>
    <name evidence="13" type="ORF">GSOID_T00001040001</name>
</gene>
<dbReference type="GO" id="GO:0016020">
    <property type="term" value="C:membrane"/>
    <property type="evidence" value="ECO:0007669"/>
    <property type="project" value="UniProtKB-SubCell"/>
</dbReference>
<evidence type="ECO:0000256" key="2">
    <source>
        <dbReference type="ARBA" id="ARBA00004216"/>
    </source>
</evidence>
<keyword evidence="7" id="KW-0406">Ion transport</keyword>
<evidence type="ECO:0000256" key="6">
    <source>
        <dbReference type="ARBA" id="ARBA00022989"/>
    </source>
</evidence>
<dbReference type="FunFam" id="1.10.287.70:FF:000022">
    <property type="entry name" value="Small conductance calcium-activated potassium channel, isoform O"/>
    <property type="match status" value="1"/>
</dbReference>
<feature type="transmembrane region" description="Helical" evidence="11">
    <location>
        <begin position="69"/>
        <end position="88"/>
    </location>
</feature>
<dbReference type="Proteomes" id="UP000001307">
    <property type="component" value="Unassembled WGS sequence"/>
</dbReference>
<keyword evidence="8 11" id="KW-0472">Membrane</keyword>
<dbReference type="GO" id="GO:0016286">
    <property type="term" value="F:small conductance calcium-activated potassium channel activity"/>
    <property type="evidence" value="ECO:0007669"/>
    <property type="project" value="InterPro"/>
</dbReference>
<evidence type="ECO:0000256" key="10">
    <source>
        <dbReference type="SAM" id="MobiDB-lite"/>
    </source>
</evidence>
<dbReference type="Gene3D" id="1.10.287.70">
    <property type="match status" value="2"/>
</dbReference>
<dbReference type="OrthoDB" id="73653at2759"/>
<feature type="transmembrane region" description="Helical" evidence="11">
    <location>
        <begin position="231"/>
        <end position="255"/>
    </location>
</feature>
<evidence type="ECO:0000256" key="9">
    <source>
        <dbReference type="ARBA" id="ARBA00023303"/>
    </source>
</evidence>
<feature type="transmembrane region" description="Helical" evidence="11">
    <location>
        <begin position="299"/>
        <end position="320"/>
    </location>
</feature>
<evidence type="ECO:0000256" key="7">
    <source>
        <dbReference type="ARBA" id="ARBA00023065"/>
    </source>
</evidence>
<proteinExistence type="predicted"/>
<evidence type="ECO:0000313" key="13">
    <source>
        <dbReference type="EMBL" id="CBY23718.1"/>
    </source>
</evidence>
<feature type="transmembrane region" description="Helical" evidence="11">
    <location>
        <begin position="104"/>
        <end position="124"/>
    </location>
</feature>
<evidence type="ECO:0000313" key="14">
    <source>
        <dbReference type="Proteomes" id="UP000001307"/>
    </source>
</evidence>
<dbReference type="PANTHER" id="PTHR10153">
    <property type="entry name" value="SMALL CONDUCTANCE CALCIUM-ACTIVATED POTASSIUM CHANNEL"/>
    <property type="match status" value="1"/>
</dbReference>
<accession>E4X3T0</accession>
<dbReference type="GO" id="GO:0005516">
    <property type="term" value="F:calmodulin binding"/>
    <property type="evidence" value="ECO:0007669"/>
    <property type="project" value="UniProtKB-KW"/>
</dbReference>
<keyword evidence="5" id="KW-0112">Calmodulin-binding</keyword>
<keyword evidence="14" id="KW-1185">Reference proteome</keyword>
<feature type="region of interest" description="Disordered" evidence="10">
    <location>
        <begin position="1"/>
        <end position="24"/>
    </location>
</feature>